<feature type="chain" id="PRO_5025061103" evidence="6">
    <location>
        <begin position="25"/>
        <end position="332"/>
    </location>
</feature>
<dbReference type="PIRSF" id="PIRSF006470">
    <property type="entry name" value="DctB"/>
    <property type="match status" value="1"/>
</dbReference>
<dbReference type="GO" id="GO:0030288">
    <property type="term" value="C:outer membrane-bounded periplasmic space"/>
    <property type="evidence" value="ECO:0007669"/>
    <property type="project" value="InterPro"/>
</dbReference>
<evidence type="ECO:0000313" key="8">
    <source>
        <dbReference type="Proteomes" id="UP000243374"/>
    </source>
</evidence>
<keyword evidence="5" id="KW-0175">Coiled coil</keyword>
<dbReference type="EMBL" id="FOSF01000005">
    <property type="protein sequence ID" value="SFJ86936.1"/>
    <property type="molecule type" value="Genomic_DNA"/>
</dbReference>
<keyword evidence="7" id="KW-0675">Receptor</keyword>
<evidence type="ECO:0000256" key="4">
    <source>
        <dbReference type="ARBA" id="ARBA00022729"/>
    </source>
</evidence>
<feature type="signal peptide" evidence="6">
    <location>
        <begin position="1"/>
        <end position="24"/>
    </location>
</feature>
<dbReference type="OrthoDB" id="8690069at2"/>
<feature type="coiled-coil region" evidence="5">
    <location>
        <begin position="246"/>
        <end position="273"/>
    </location>
</feature>
<dbReference type="NCBIfam" id="NF037995">
    <property type="entry name" value="TRAP_S1"/>
    <property type="match status" value="1"/>
</dbReference>
<keyword evidence="4 6" id="KW-0732">Signal</keyword>
<reference evidence="7 8" key="1">
    <citation type="submission" date="2016-10" db="EMBL/GenBank/DDBJ databases">
        <authorList>
            <person name="Varghese N."/>
            <person name="Submissions S."/>
        </authorList>
    </citation>
    <scope>NUCLEOTIDE SEQUENCE [LARGE SCALE GENOMIC DNA]</scope>
    <source>
        <strain evidence="7 8">22B</strain>
    </source>
</reference>
<comment type="subcellular location">
    <subcellularLocation>
        <location evidence="1">Cell envelope</location>
    </subcellularLocation>
</comment>
<protein>
    <submittedName>
        <fullName evidence="7">Tripartite ATP-independent transporter solute receptor, DctP family</fullName>
    </submittedName>
</protein>
<sequence>MLKILSKTALAVAVCAFCSTAAYSAEFKEMTLRLAHTAATSHAHNKAAEQFAKNVKERTGGKVTVEVYPAGELGDQPALAEQITMSSLDMAIVSLGNLATYSKKLNAMTAPFLFENYDHAHKVIDNYVMDWMNEGLAQHNAYGLSMFDYGFRQTTTKGIVVKSAEDLKGVKIRVPPSAGLLAAFDAIGANTQKIAYSELYSSLKQGVVDGQENPVFTIYADSLFETQDNLALTNHYFDCQALIINKDTYEAQSDELKQILKEEAIKAQNLTREEISGGEAKVIEQLKEKGMNVTTPDRQSFIDKMEPAYKKIGELSGQEEMDKLLKAVADNK</sequence>
<dbReference type="GO" id="GO:0055085">
    <property type="term" value="P:transmembrane transport"/>
    <property type="evidence" value="ECO:0007669"/>
    <property type="project" value="InterPro"/>
</dbReference>
<dbReference type="Proteomes" id="UP000243374">
    <property type="component" value="Unassembled WGS sequence"/>
</dbReference>
<evidence type="ECO:0000256" key="2">
    <source>
        <dbReference type="ARBA" id="ARBA00009023"/>
    </source>
</evidence>
<dbReference type="AlphaFoldDB" id="A0A662Z719"/>
<gene>
    <name evidence="7" type="ORF">SAMN04487865_100537</name>
</gene>
<keyword evidence="8" id="KW-1185">Reference proteome</keyword>
<organism evidence="7 8">
    <name type="scientific">Succinivibrio dextrinosolvens</name>
    <dbReference type="NCBI Taxonomy" id="83771"/>
    <lineage>
        <taxon>Bacteria</taxon>
        <taxon>Pseudomonadati</taxon>
        <taxon>Pseudomonadota</taxon>
        <taxon>Gammaproteobacteria</taxon>
        <taxon>Aeromonadales</taxon>
        <taxon>Succinivibrionaceae</taxon>
        <taxon>Succinivibrio</taxon>
    </lineage>
</organism>
<dbReference type="PANTHER" id="PTHR33376:SF4">
    <property type="entry name" value="SIALIC ACID-BINDING PERIPLASMIC PROTEIN SIAP"/>
    <property type="match status" value="1"/>
</dbReference>
<evidence type="ECO:0000313" key="7">
    <source>
        <dbReference type="EMBL" id="SFJ86936.1"/>
    </source>
</evidence>
<dbReference type="InterPro" id="IPR004682">
    <property type="entry name" value="TRAP_DctP"/>
</dbReference>
<comment type="similarity">
    <text evidence="2">Belongs to the bacterial solute-binding protein 7 family.</text>
</comment>
<accession>A0A662Z719</accession>
<evidence type="ECO:0000256" key="1">
    <source>
        <dbReference type="ARBA" id="ARBA00004196"/>
    </source>
</evidence>
<dbReference type="RefSeq" id="WP_074839070.1">
    <property type="nucleotide sequence ID" value="NZ_CP047056.1"/>
</dbReference>
<dbReference type="Pfam" id="PF03480">
    <property type="entry name" value="DctP"/>
    <property type="match status" value="1"/>
</dbReference>
<dbReference type="PANTHER" id="PTHR33376">
    <property type="match status" value="1"/>
</dbReference>
<evidence type="ECO:0000256" key="6">
    <source>
        <dbReference type="SAM" id="SignalP"/>
    </source>
</evidence>
<dbReference type="Gene3D" id="3.40.190.170">
    <property type="entry name" value="Bacterial extracellular solute-binding protein, family 7"/>
    <property type="match status" value="1"/>
</dbReference>
<dbReference type="InterPro" id="IPR018389">
    <property type="entry name" value="DctP_fam"/>
</dbReference>
<proteinExistence type="inferred from homology"/>
<dbReference type="CDD" id="cd13603">
    <property type="entry name" value="PBP2_TRAP_Siap_TeaA_like"/>
    <property type="match status" value="1"/>
</dbReference>
<evidence type="ECO:0000256" key="3">
    <source>
        <dbReference type="ARBA" id="ARBA00022448"/>
    </source>
</evidence>
<dbReference type="NCBIfam" id="TIGR00787">
    <property type="entry name" value="dctP"/>
    <property type="match status" value="1"/>
</dbReference>
<name>A0A662Z719_9GAMM</name>
<evidence type="ECO:0000256" key="5">
    <source>
        <dbReference type="SAM" id="Coils"/>
    </source>
</evidence>
<dbReference type="InterPro" id="IPR038404">
    <property type="entry name" value="TRAP_DctP_sf"/>
</dbReference>
<keyword evidence="3" id="KW-0813">Transport</keyword>